<dbReference type="PANTHER" id="PTHR45527">
    <property type="entry name" value="NONRIBOSOMAL PEPTIDE SYNTHETASE"/>
    <property type="match status" value="1"/>
</dbReference>
<evidence type="ECO:0000259" key="1">
    <source>
        <dbReference type="Pfam" id="PF00668"/>
    </source>
</evidence>
<dbReference type="EMBL" id="JBHSIU010000054">
    <property type="protein sequence ID" value="MFC5004075.1"/>
    <property type="molecule type" value="Genomic_DNA"/>
</dbReference>
<feature type="domain" description="Condensation" evidence="1">
    <location>
        <begin position="43"/>
        <end position="193"/>
    </location>
</feature>
<evidence type="ECO:0000313" key="2">
    <source>
        <dbReference type="EMBL" id="MFC5004075.1"/>
    </source>
</evidence>
<protein>
    <submittedName>
        <fullName evidence="2">Condensation domain-containing protein</fullName>
    </submittedName>
</protein>
<dbReference type="SUPFAM" id="SSF52777">
    <property type="entry name" value="CoA-dependent acyltransferases"/>
    <property type="match status" value="2"/>
</dbReference>
<accession>A0ABV9W9A4</accession>
<dbReference type="Gene3D" id="3.30.559.10">
    <property type="entry name" value="Chloramphenicol acetyltransferase-like domain"/>
    <property type="match status" value="1"/>
</dbReference>
<reference evidence="3" key="1">
    <citation type="journal article" date="2019" name="Int. J. Syst. Evol. Microbiol.">
        <title>The Global Catalogue of Microorganisms (GCM) 10K type strain sequencing project: providing services to taxonomists for standard genome sequencing and annotation.</title>
        <authorList>
            <consortium name="The Broad Institute Genomics Platform"/>
            <consortium name="The Broad Institute Genome Sequencing Center for Infectious Disease"/>
            <person name="Wu L."/>
            <person name="Ma J."/>
        </authorList>
    </citation>
    <scope>NUCLEOTIDE SEQUENCE [LARGE SCALE GENOMIC DNA]</scope>
    <source>
        <strain evidence="3">CGMCC 4.7152</strain>
    </source>
</reference>
<evidence type="ECO:0000313" key="3">
    <source>
        <dbReference type="Proteomes" id="UP001595912"/>
    </source>
</evidence>
<comment type="caution">
    <text evidence="2">The sequence shown here is derived from an EMBL/GenBank/DDBJ whole genome shotgun (WGS) entry which is preliminary data.</text>
</comment>
<keyword evidence="3" id="KW-1185">Reference proteome</keyword>
<dbReference type="Proteomes" id="UP001595912">
    <property type="component" value="Unassembled WGS sequence"/>
</dbReference>
<dbReference type="Pfam" id="PF00668">
    <property type="entry name" value="Condensation"/>
    <property type="match status" value="1"/>
</dbReference>
<dbReference type="InterPro" id="IPR023213">
    <property type="entry name" value="CAT-like_dom_sf"/>
</dbReference>
<dbReference type="PANTHER" id="PTHR45527:SF1">
    <property type="entry name" value="FATTY ACID SYNTHASE"/>
    <property type="match status" value="1"/>
</dbReference>
<gene>
    <name evidence="2" type="ORF">ACFPIJ_40395</name>
</gene>
<dbReference type="InterPro" id="IPR001242">
    <property type="entry name" value="Condensation_dom"/>
</dbReference>
<proteinExistence type="predicted"/>
<dbReference type="Gene3D" id="3.30.559.30">
    <property type="entry name" value="Nonribosomal peptide synthetase, condensation domain"/>
    <property type="match status" value="1"/>
</dbReference>
<name>A0ABV9W9A4_9ACTN</name>
<sequence length="424" mass="45438">MRVTFEGSGAGSGPLSWGQLDIWLKMTAVGHAMAMGGVRPLPPGTTLDDVAGELRFLMSRYECLRTRLVPDGDGPPRQVVHGSGSIELEVLDHVDAGTVEARFRDAPFDYAHEWPVRMAVVRDGGVCSHVVLVMSHIVMDGAGAVLMMTETDARTTVPVGGHSALEQARRQALPAGVRQNAAALRHWDTHLRALPVPRLAPSTDVHTPRHWIGVFRSTVLPQALREAALREGVEPAPALPAAFAIAFAQLTGVTVLPLRLVSSNRFRAGLGGVVAPVSQPGLCVIHAAGDFPAVLHRTRGAAIAAYKYAYYNRLDLNAVIAAVIADRGPQVALDVSLNDRRLGGALQDVPRPERSEFAWIGRQDEPSNALFLNVDGSDEAVEITLYVDTHLLAPADAEALLWAMERVAVGAARVEERIVAPTVS</sequence>
<dbReference type="RefSeq" id="WP_380123587.1">
    <property type="nucleotide sequence ID" value="NZ_JBHSIU010000054.1"/>
</dbReference>
<organism evidence="2 3">
    <name type="scientific">Dactylosporangium cerinum</name>
    <dbReference type="NCBI Taxonomy" id="1434730"/>
    <lineage>
        <taxon>Bacteria</taxon>
        <taxon>Bacillati</taxon>
        <taxon>Actinomycetota</taxon>
        <taxon>Actinomycetes</taxon>
        <taxon>Micromonosporales</taxon>
        <taxon>Micromonosporaceae</taxon>
        <taxon>Dactylosporangium</taxon>
    </lineage>
</organism>